<dbReference type="Proteomes" id="UP001382455">
    <property type="component" value="Unassembled WGS sequence"/>
</dbReference>
<protein>
    <submittedName>
        <fullName evidence="2">Uncharacterized protein</fullName>
    </submittedName>
</protein>
<dbReference type="EMBL" id="JBAWKS010000001">
    <property type="protein sequence ID" value="MEI4550362.1"/>
    <property type="molecule type" value="Genomic_DNA"/>
</dbReference>
<keyword evidence="1" id="KW-1133">Transmembrane helix</keyword>
<proteinExistence type="predicted"/>
<gene>
    <name evidence="2" type="ORF">WAE96_11865</name>
</gene>
<feature type="transmembrane region" description="Helical" evidence="1">
    <location>
        <begin position="12"/>
        <end position="28"/>
    </location>
</feature>
<keyword evidence="3" id="KW-1185">Reference proteome</keyword>
<sequence>MIRLGRTGWNNVIIFAMLLMIFLFNGLHHKIISTSDDEATQSLLPPNSAVLTYQYSDFKIERIGTSWRTNKQLNIDVELLDLNWRQASGEMMPIVDEKSSALASVELYIAGYDRSLVFDVFTTPDGCFVDDNQARRLKLDKQTCNQLFPTTEF</sequence>
<accession>A0ABU8EWG5</accession>
<evidence type="ECO:0000256" key="1">
    <source>
        <dbReference type="SAM" id="Phobius"/>
    </source>
</evidence>
<name>A0ABU8EWG5_9GAMM</name>
<reference evidence="2 3" key="1">
    <citation type="submission" date="2023-12" db="EMBL/GenBank/DDBJ databases">
        <title>Friends and Foes: Symbiotic and Algicidal bacterial influence on Karenia brevis blooms.</title>
        <authorList>
            <person name="Fei C."/>
            <person name="Mohamed A.R."/>
            <person name="Booker A."/>
            <person name="Arshad M."/>
            <person name="Klass S."/>
            <person name="Ahn S."/>
            <person name="Gilbert P.M."/>
            <person name="Heil C.A."/>
            <person name="Martinez J.M."/>
            <person name="Amin S.A."/>
        </authorList>
    </citation>
    <scope>NUCLEOTIDE SEQUENCE [LARGE SCALE GENOMIC DNA]</scope>
    <source>
        <strain evidence="2 3">CE15</strain>
    </source>
</reference>
<organism evidence="2 3">
    <name type="scientific">Pseudoalteromonas spongiae</name>
    <dbReference type="NCBI Taxonomy" id="298657"/>
    <lineage>
        <taxon>Bacteria</taxon>
        <taxon>Pseudomonadati</taxon>
        <taxon>Pseudomonadota</taxon>
        <taxon>Gammaproteobacteria</taxon>
        <taxon>Alteromonadales</taxon>
        <taxon>Pseudoalteromonadaceae</taxon>
        <taxon>Pseudoalteromonas</taxon>
    </lineage>
</organism>
<keyword evidence="1" id="KW-0472">Membrane</keyword>
<comment type="caution">
    <text evidence="2">The sequence shown here is derived from an EMBL/GenBank/DDBJ whole genome shotgun (WGS) entry which is preliminary data.</text>
</comment>
<keyword evidence="1" id="KW-0812">Transmembrane</keyword>
<dbReference type="RefSeq" id="WP_336435584.1">
    <property type="nucleotide sequence ID" value="NZ_JBAWKS010000001.1"/>
</dbReference>
<evidence type="ECO:0000313" key="3">
    <source>
        <dbReference type="Proteomes" id="UP001382455"/>
    </source>
</evidence>
<evidence type="ECO:0000313" key="2">
    <source>
        <dbReference type="EMBL" id="MEI4550362.1"/>
    </source>
</evidence>